<name>A0A6S6PQW4_ACEAC</name>
<evidence type="ECO:0000256" key="6">
    <source>
        <dbReference type="ARBA" id="ARBA00022763"/>
    </source>
</evidence>
<dbReference type="Gene3D" id="3.40.630.30">
    <property type="match status" value="1"/>
</dbReference>
<dbReference type="GO" id="GO:0006281">
    <property type="term" value="P:DNA repair"/>
    <property type="evidence" value="ECO:0007669"/>
    <property type="project" value="UniProtKB-KW"/>
</dbReference>
<dbReference type="SUPFAM" id="SSF55729">
    <property type="entry name" value="Acyl-CoA N-acyltransferases (Nat)"/>
    <property type="match status" value="1"/>
</dbReference>
<proteinExistence type="inferred from homology"/>
<dbReference type="PANTHER" id="PTHR47707">
    <property type="entry name" value="8-OXO-DGTP DIPHOSPHATASE"/>
    <property type="match status" value="1"/>
</dbReference>
<evidence type="ECO:0000256" key="15">
    <source>
        <dbReference type="ARBA" id="ARBA00041979"/>
    </source>
</evidence>
<dbReference type="PROSITE" id="PS51186">
    <property type="entry name" value="GNAT"/>
    <property type="match status" value="1"/>
</dbReference>
<feature type="domain" description="N-acetyltransferase" evidence="19">
    <location>
        <begin position="18"/>
        <end position="181"/>
    </location>
</feature>
<feature type="binding site" evidence="18">
    <location>
        <position position="242"/>
    </location>
    <ligand>
        <name>Mg(2+)</name>
        <dbReference type="ChEBI" id="CHEBI:18420"/>
    </ligand>
</feature>
<gene>
    <name evidence="21" type="ORF">AAJCM20276_17160</name>
</gene>
<evidence type="ECO:0000256" key="18">
    <source>
        <dbReference type="PIRSR" id="PIRSR603561-2"/>
    </source>
</evidence>
<accession>A0A6S6PQW4</accession>
<dbReference type="InterPro" id="IPR016181">
    <property type="entry name" value="Acyl_CoA_acyltransferase"/>
</dbReference>
<feature type="domain" description="Nudix hydrolase" evidence="20">
    <location>
        <begin position="207"/>
        <end position="335"/>
    </location>
</feature>
<comment type="cofactor">
    <cofactor evidence="1 18">
        <name>Mg(2+)</name>
        <dbReference type="ChEBI" id="CHEBI:18420"/>
    </cofactor>
</comment>
<dbReference type="AlphaFoldDB" id="A0A6S6PQW4"/>
<dbReference type="NCBIfam" id="TIGR00586">
    <property type="entry name" value="mutt"/>
    <property type="match status" value="1"/>
</dbReference>
<evidence type="ECO:0000313" key="22">
    <source>
        <dbReference type="Proteomes" id="UP000515220"/>
    </source>
</evidence>
<keyword evidence="4" id="KW-0235">DNA replication</keyword>
<keyword evidence="6" id="KW-0227">DNA damage</keyword>
<keyword evidence="3" id="KW-0515">Mutator protein</keyword>
<dbReference type="GO" id="GO:0008413">
    <property type="term" value="F:8-oxo-7,8-dihydroguanosine triphosphate pyrophosphatase activity"/>
    <property type="evidence" value="ECO:0007669"/>
    <property type="project" value="InterPro"/>
</dbReference>
<evidence type="ECO:0000256" key="3">
    <source>
        <dbReference type="ARBA" id="ARBA00022457"/>
    </source>
</evidence>
<dbReference type="InterPro" id="IPR020476">
    <property type="entry name" value="Nudix_hydrolase"/>
</dbReference>
<evidence type="ECO:0000256" key="17">
    <source>
        <dbReference type="PIRSR" id="PIRSR603561-1"/>
    </source>
</evidence>
<evidence type="ECO:0000256" key="8">
    <source>
        <dbReference type="ARBA" id="ARBA00022842"/>
    </source>
</evidence>
<dbReference type="PANTHER" id="PTHR47707:SF1">
    <property type="entry name" value="NUDIX HYDROLASE FAMILY PROTEIN"/>
    <property type="match status" value="1"/>
</dbReference>
<dbReference type="Pfam" id="PF13302">
    <property type="entry name" value="Acetyltransf_3"/>
    <property type="match status" value="1"/>
</dbReference>
<dbReference type="Proteomes" id="UP000515220">
    <property type="component" value="Chromosome"/>
</dbReference>
<keyword evidence="9" id="KW-0234">DNA repair</keyword>
<evidence type="ECO:0000256" key="12">
    <source>
        <dbReference type="ARBA" id="ARBA00038905"/>
    </source>
</evidence>
<dbReference type="InterPro" id="IPR000182">
    <property type="entry name" value="GNAT_dom"/>
</dbReference>
<evidence type="ECO:0000256" key="5">
    <source>
        <dbReference type="ARBA" id="ARBA00022723"/>
    </source>
</evidence>
<dbReference type="GO" id="GO:0044716">
    <property type="term" value="F:8-oxo-GDP phosphatase activity"/>
    <property type="evidence" value="ECO:0007669"/>
    <property type="project" value="TreeGrafter"/>
</dbReference>
<dbReference type="InterPro" id="IPR029119">
    <property type="entry name" value="MutY_C"/>
</dbReference>
<dbReference type="FunFam" id="3.90.79.10:FF:000014">
    <property type="entry name" value="8-oxo-dGTP diphosphatase MutT"/>
    <property type="match status" value="1"/>
</dbReference>
<evidence type="ECO:0000256" key="10">
    <source>
        <dbReference type="ARBA" id="ARBA00035861"/>
    </source>
</evidence>
<dbReference type="GO" id="GO:0016747">
    <property type="term" value="F:acyltransferase activity, transferring groups other than amino-acyl groups"/>
    <property type="evidence" value="ECO:0007669"/>
    <property type="project" value="InterPro"/>
</dbReference>
<reference evidence="21 22" key="1">
    <citation type="submission" date="2020-07" db="EMBL/GenBank/DDBJ databases">
        <title>Complete Genome Sequence of an acetic acid bacterium, Acetobacter aceti JCM20276.</title>
        <authorList>
            <person name="Hirose Y."/>
            <person name="Mihara H."/>
        </authorList>
    </citation>
    <scope>NUCLEOTIDE SEQUENCE [LARGE SCALE GENOMIC DNA]</scope>
    <source>
        <strain evidence="21 22">JCM20276</strain>
    </source>
</reference>
<dbReference type="GO" id="GO:0044715">
    <property type="term" value="F:8-oxo-dGDP phosphatase activity"/>
    <property type="evidence" value="ECO:0007669"/>
    <property type="project" value="TreeGrafter"/>
</dbReference>
<dbReference type="InterPro" id="IPR000086">
    <property type="entry name" value="NUDIX_hydrolase_dom"/>
</dbReference>
<evidence type="ECO:0000256" key="1">
    <source>
        <dbReference type="ARBA" id="ARBA00001946"/>
    </source>
</evidence>
<organism evidence="21 22">
    <name type="scientific">Acetobacter aceti</name>
    <dbReference type="NCBI Taxonomy" id="435"/>
    <lineage>
        <taxon>Bacteria</taxon>
        <taxon>Pseudomonadati</taxon>
        <taxon>Pseudomonadota</taxon>
        <taxon>Alphaproteobacteria</taxon>
        <taxon>Acetobacterales</taxon>
        <taxon>Acetobacteraceae</taxon>
        <taxon>Acetobacter</taxon>
        <taxon>Acetobacter subgen. Acetobacter</taxon>
    </lineage>
</organism>
<dbReference type="EMBL" id="AP023326">
    <property type="protein sequence ID" value="BCI67092.1"/>
    <property type="molecule type" value="Genomic_DNA"/>
</dbReference>
<evidence type="ECO:0000256" key="14">
    <source>
        <dbReference type="ARBA" id="ARBA00041592"/>
    </source>
</evidence>
<dbReference type="GO" id="GO:0046872">
    <property type="term" value="F:metal ion binding"/>
    <property type="evidence" value="ECO:0007669"/>
    <property type="project" value="UniProtKB-KW"/>
</dbReference>
<evidence type="ECO:0000256" key="9">
    <source>
        <dbReference type="ARBA" id="ARBA00023204"/>
    </source>
</evidence>
<dbReference type="InterPro" id="IPR003561">
    <property type="entry name" value="Mutator_MutT"/>
</dbReference>
<feature type="binding site" evidence="18">
    <location>
        <position position="262"/>
    </location>
    <ligand>
        <name>Mg(2+)</name>
        <dbReference type="ChEBI" id="CHEBI:18420"/>
    </ligand>
</feature>
<comment type="similarity">
    <text evidence="2">Belongs to the Nudix hydrolase family.</text>
</comment>
<comment type="catalytic activity">
    <reaction evidence="10">
        <text>8-oxo-dGTP + H2O = 8-oxo-dGMP + diphosphate + H(+)</text>
        <dbReference type="Rhea" id="RHEA:31575"/>
        <dbReference type="ChEBI" id="CHEBI:15377"/>
        <dbReference type="ChEBI" id="CHEBI:15378"/>
        <dbReference type="ChEBI" id="CHEBI:33019"/>
        <dbReference type="ChEBI" id="CHEBI:63224"/>
        <dbReference type="ChEBI" id="CHEBI:77896"/>
        <dbReference type="EC" id="3.6.1.55"/>
    </reaction>
</comment>
<evidence type="ECO:0000256" key="13">
    <source>
        <dbReference type="ARBA" id="ARBA00040794"/>
    </source>
</evidence>
<evidence type="ECO:0000259" key="20">
    <source>
        <dbReference type="PROSITE" id="PS51462"/>
    </source>
</evidence>
<evidence type="ECO:0000256" key="16">
    <source>
        <dbReference type="ARBA" id="ARBA00042798"/>
    </source>
</evidence>
<feature type="binding site" evidence="17">
    <location>
        <begin position="239"/>
        <end position="242"/>
    </location>
    <ligand>
        <name>8-oxo-dGTP</name>
        <dbReference type="ChEBI" id="CHEBI:77896"/>
    </ligand>
</feature>
<dbReference type="EC" id="3.6.1.55" evidence="12"/>
<evidence type="ECO:0000256" key="2">
    <source>
        <dbReference type="ARBA" id="ARBA00005582"/>
    </source>
</evidence>
<evidence type="ECO:0000256" key="7">
    <source>
        <dbReference type="ARBA" id="ARBA00022801"/>
    </source>
</evidence>
<comment type="catalytic activity">
    <reaction evidence="11">
        <text>8-oxo-GTP + H2O = 8-oxo-GMP + diphosphate + H(+)</text>
        <dbReference type="Rhea" id="RHEA:67616"/>
        <dbReference type="ChEBI" id="CHEBI:15377"/>
        <dbReference type="ChEBI" id="CHEBI:15378"/>
        <dbReference type="ChEBI" id="CHEBI:33019"/>
        <dbReference type="ChEBI" id="CHEBI:143553"/>
        <dbReference type="ChEBI" id="CHEBI:145694"/>
    </reaction>
</comment>
<keyword evidence="7" id="KW-0378">Hydrolase</keyword>
<dbReference type="PRINTS" id="PR00502">
    <property type="entry name" value="NUDIXFAMILY"/>
</dbReference>
<dbReference type="GO" id="GO:0035539">
    <property type="term" value="F:8-oxo-7,8-dihydrodeoxyguanosine triphosphate pyrophosphatase activity"/>
    <property type="evidence" value="ECO:0007669"/>
    <property type="project" value="UniProtKB-EC"/>
</dbReference>
<dbReference type="Pfam" id="PF14815">
    <property type="entry name" value="NUDIX_4"/>
    <property type="match status" value="1"/>
</dbReference>
<keyword evidence="5 18" id="KW-0479">Metal-binding</keyword>
<sequence length="337" mass="37407">MTFPVEPPRLMAGTFCLRGLRPDDAGAIHAQVNDWNVIRMLSRLPFPYPRDLAERWIASTVQQAEARTAYHFAIENQAGAVIGCIGLTLSQTDGHYRGSLGYWIGREYWRQGIATLAADRLCSWAFANLPVDTIEASVAQDNVASVAVLNKLGFRQTGTATQTFTARGGNVNVLLFSASRESFDTAHQSNPVAENDSSIEQTEEPRRLVLVVAAVLIDANNRILLARRPEGKTLAGLWEFPGGKMEPGEAPESSLIRELREELGIDASRACLAPFTFVSHSYEKFDLLMPIYLCRQWQGHPEGREGQKLAWVKADELDQYPMPPADIPVIPFLRDLL</sequence>
<evidence type="ECO:0000256" key="11">
    <source>
        <dbReference type="ARBA" id="ARBA00036904"/>
    </source>
</evidence>
<dbReference type="InterPro" id="IPR047127">
    <property type="entry name" value="MutT-like"/>
</dbReference>
<dbReference type="GO" id="GO:0006260">
    <property type="term" value="P:DNA replication"/>
    <property type="evidence" value="ECO:0007669"/>
    <property type="project" value="UniProtKB-KW"/>
</dbReference>
<dbReference type="PROSITE" id="PS51462">
    <property type="entry name" value="NUDIX"/>
    <property type="match status" value="1"/>
</dbReference>
<dbReference type="InterPro" id="IPR015797">
    <property type="entry name" value="NUDIX_hydrolase-like_dom_sf"/>
</dbReference>
<dbReference type="CDD" id="cd03425">
    <property type="entry name" value="NUDIX_MutT_NudA_like"/>
    <property type="match status" value="1"/>
</dbReference>
<evidence type="ECO:0000313" key="21">
    <source>
        <dbReference type="EMBL" id="BCI67092.1"/>
    </source>
</evidence>
<dbReference type="Gene3D" id="3.90.79.10">
    <property type="entry name" value="Nucleoside Triphosphate Pyrophosphohydrolase"/>
    <property type="match status" value="1"/>
</dbReference>
<feature type="binding site" evidence="17">
    <location>
        <position position="228"/>
    </location>
    <ligand>
        <name>8-oxo-dGTP</name>
        <dbReference type="ChEBI" id="CHEBI:77896"/>
    </ligand>
</feature>
<keyword evidence="8 18" id="KW-0460">Magnesium</keyword>
<protein>
    <recommendedName>
        <fullName evidence="13">8-oxo-dGTP diphosphatase</fullName>
        <ecNumber evidence="12">3.6.1.55</ecNumber>
    </recommendedName>
    <alternativeName>
        <fullName evidence="16">7,8-dihydro-8-oxoguanine-triphosphatase</fullName>
    </alternativeName>
    <alternativeName>
        <fullName evidence="15">Mutator protein MutT</fullName>
    </alternativeName>
    <alternativeName>
        <fullName evidence="14">dGTP pyrophosphohydrolase</fullName>
    </alternativeName>
</protein>
<dbReference type="SUPFAM" id="SSF55811">
    <property type="entry name" value="Nudix"/>
    <property type="match status" value="1"/>
</dbReference>
<evidence type="ECO:0000256" key="4">
    <source>
        <dbReference type="ARBA" id="ARBA00022705"/>
    </source>
</evidence>
<evidence type="ECO:0000259" key="19">
    <source>
        <dbReference type="PROSITE" id="PS51186"/>
    </source>
</evidence>